<reference evidence="4 5" key="1">
    <citation type="journal article" date="2012" name="Genome Biol.">
        <title>Genome and low-iron response of an oceanic diatom adapted to chronic iron limitation.</title>
        <authorList>
            <person name="Lommer M."/>
            <person name="Specht M."/>
            <person name="Roy A.S."/>
            <person name="Kraemer L."/>
            <person name="Andreson R."/>
            <person name="Gutowska M.A."/>
            <person name="Wolf J."/>
            <person name="Bergner S.V."/>
            <person name="Schilhabel M.B."/>
            <person name="Klostermeier U.C."/>
            <person name="Beiko R.G."/>
            <person name="Rosenstiel P."/>
            <person name="Hippler M."/>
            <person name="Laroche J."/>
        </authorList>
    </citation>
    <scope>NUCLEOTIDE SEQUENCE [LARGE SCALE GENOMIC DNA]</scope>
    <source>
        <strain evidence="4 5">CCMP1005</strain>
    </source>
</reference>
<dbReference type="AlphaFoldDB" id="K0SDN3"/>
<dbReference type="OMA" id="TYYIRHR"/>
<evidence type="ECO:0000256" key="2">
    <source>
        <dbReference type="SAM" id="Phobius"/>
    </source>
</evidence>
<name>K0SDN3_THAOC</name>
<accession>K0SDN3</accession>
<evidence type="ECO:0000256" key="3">
    <source>
        <dbReference type="SAM" id="SignalP"/>
    </source>
</evidence>
<dbReference type="Proteomes" id="UP000266841">
    <property type="component" value="Unassembled WGS sequence"/>
</dbReference>
<keyword evidence="2" id="KW-0472">Membrane</keyword>
<feature type="chain" id="PRO_5003840998" evidence="3">
    <location>
        <begin position="21"/>
        <end position="360"/>
    </location>
</feature>
<proteinExistence type="predicted"/>
<comment type="caution">
    <text evidence="4">The sequence shown here is derived from an EMBL/GenBank/DDBJ whole genome shotgun (WGS) entry which is preliminary data.</text>
</comment>
<feature type="transmembrane region" description="Helical" evidence="2">
    <location>
        <begin position="294"/>
        <end position="322"/>
    </location>
</feature>
<feature type="compositionally biased region" description="Acidic residues" evidence="1">
    <location>
        <begin position="338"/>
        <end position="348"/>
    </location>
</feature>
<dbReference type="OrthoDB" id="47851at2759"/>
<keyword evidence="2" id="KW-1133">Transmembrane helix</keyword>
<keyword evidence="5" id="KW-1185">Reference proteome</keyword>
<evidence type="ECO:0000313" key="4">
    <source>
        <dbReference type="EMBL" id="EJK63079.1"/>
    </source>
</evidence>
<keyword evidence="2" id="KW-0812">Transmembrane</keyword>
<evidence type="ECO:0000313" key="5">
    <source>
        <dbReference type="Proteomes" id="UP000266841"/>
    </source>
</evidence>
<gene>
    <name evidence="4" type="ORF">THAOC_16287</name>
</gene>
<evidence type="ECO:0000256" key="1">
    <source>
        <dbReference type="SAM" id="MobiDB-lite"/>
    </source>
</evidence>
<dbReference type="EMBL" id="AGNL01018454">
    <property type="protein sequence ID" value="EJK63079.1"/>
    <property type="molecule type" value="Genomic_DNA"/>
</dbReference>
<organism evidence="4 5">
    <name type="scientific">Thalassiosira oceanica</name>
    <name type="common">Marine diatom</name>
    <dbReference type="NCBI Taxonomy" id="159749"/>
    <lineage>
        <taxon>Eukaryota</taxon>
        <taxon>Sar</taxon>
        <taxon>Stramenopiles</taxon>
        <taxon>Ochrophyta</taxon>
        <taxon>Bacillariophyta</taxon>
        <taxon>Coscinodiscophyceae</taxon>
        <taxon>Thalassiosirophycidae</taxon>
        <taxon>Thalassiosirales</taxon>
        <taxon>Thalassiosiraceae</taxon>
        <taxon>Thalassiosira</taxon>
    </lineage>
</organism>
<feature type="signal peptide" evidence="3">
    <location>
        <begin position="1"/>
        <end position="20"/>
    </location>
</feature>
<protein>
    <submittedName>
        <fullName evidence="4">Uncharacterized protein</fullName>
    </submittedName>
</protein>
<sequence length="360" mass="39032">MGRISLVPLSLVASIAAVGAASLSSNQIERILQNNGGYSQLDDLTGYSLSYSNCVRVKIPQEQDDDAVEGNVNFYNGRYHAQYQIFATFHVCGTGNGYDQTCSACDYDVEYTADVGTFLEAGLGYYEDYCGACQNACGRRRLEDADAAVDCNSCSNACASYSAGGNDGNDESMYVGCQEGFAEDGVQYYYGPQCSESGGIVVGVFYDDECTIKTKHDPPQYGYYKFGALTEGCLDCSASEDAAETCNGMYGDSFHCLNGSDQQGQDNDMKVCSTVKTALMHVDYSNVKKRGSAAALFVEVFLALLSLSLFGGILLLTYTYYIRHRGDKSQPMLSSEDIHEEEDEDEPQSEPVKAESGTMV</sequence>
<keyword evidence="3" id="KW-0732">Signal</keyword>
<dbReference type="eggNOG" id="ENOG502SRSG">
    <property type="taxonomic scope" value="Eukaryota"/>
</dbReference>
<feature type="region of interest" description="Disordered" evidence="1">
    <location>
        <begin position="330"/>
        <end position="360"/>
    </location>
</feature>